<dbReference type="PROSITE" id="PS51186">
    <property type="entry name" value="GNAT"/>
    <property type="match status" value="1"/>
</dbReference>
<keyword evidence="3" id="KW-1185">Reference proteome</keyword>
<dbReference type="AlphaFoldDB" id="A0A4R6WCM2"/>
<dbReference type="PANTHER" id="PTHR43792">
    <property type="entry name" value="GNAT FAMILY, PUTATIVE (AFU_ORTHOLOGUE AFUA_3G00765)-RELATED-RELATED"/>
    <property type="match status" value="1"/>
</dbReference>
<dbReference type="Pfam" id="PF13302">
    <property type="entry name" value="Acetyltransf_3"/>
    <property type="match status" value="1"/>
</dbReference>
<gene>
    <name evidence="2" type="ORF">CLV99_2740</name>
</gene>
<dbReference type="GO" id="GO:0008999">
    <property type="term" value="F:protein-N-terminal-alanine acetyltransferase activity"/>
    <property type="evidence" value="ECO:0007669"/>
    <property type="project" value="TreeGrafter"/>
</dbReference>
<sequence>MSFENFPILNTARLHLRQIQPSDAKALFSYFSKDEVTEFFDLPTFQDIAEADELVKTWQDRYDRKDTIRWAICLKENPDELIGTCGFHNFSNEHFRAEIGYELHPRFWQKGMMTEVITSILEYGFSELKLNRIEAFIDPANIASRKLLEKVGLSSEGVLRDYFFEKGRFVDAEMFALLKKDYSG</sequence>
<evidence type="ECO:0000259" key="1">
    <source>
        <dbReference type="PROSITE" id="PS51186"/>
    </source>
</evidence>
<comment type="caution">
    <text evidence="2">The sequence shown here is derived from an EMBL/GenBank/DDBJ whole genome shotgun (WGS) entry which is preliminary data.</text>
</comment>
<organism evidence="2 3">
    <name type="scientific">Sphingobacterium yanglingense</name>
    <dbReference type="NCBI Taxonomy" id="1437280"/>
    <lineage>
        <taxon>Bacteria</taxon>
        <taxon>Pseudomonadati</taxon>
        <taxon>Bacteroidota</taxon>
        <taxon>Sphingobacteriia</taxon>
        <taxon>Sphingobacteriales</taxon>
        <taxon>Sphingobacteriaceae</taxon>
        <taxon>Sphingobacterium</taxon>
    </lineage>
</organism>
<keyword evidence="2" id="KW-0808">Transferase</keyword>
<dbReference type="InterPro" id="IPR051531">
    <property type="entry name" value="N-acetyltransferase"/>
</dbReference>
<name>A0A4R6WCM2_9SPHI</name>
<dbReference type="PANTHER" id="PTHR43792:SF9">
    <property type="entry name" value="RIBOSOMAL-PROTEIN-ALANINE ACETYLTRANSFERASE"/>
    <property type="match status" value="1"/>
</dbReference>
<evidence type="ECO:0000313" key="2">
    <source>
        <dbReference type="EMBL" id="TDQ77335.1"/>
    </source>
</evidence>
<dbReference type="Gene3D" id="3.40.630.30">
    <property type="match status" value="1"/>
</dbReference>
<feature type="domain" description="N-acetyltransferase" evidence="1">
    <location>
        <begin position="14"/>
        <end position="179"/>
    </location>
</feature>
<dbReference type="OrthoDB" id="9811523at2"/>
<dbReference type="RefSeq" id="WP_133584964.1">
    <property type="nucleotide sequence ID" value="NZ_SNYV01000014.1"/>
</dbReference>
<reference evidence="2 3" key="1">
    <citation type="submission" date="2019-03" db="EMBL/GenBank/DDBJ databases">
        <title>Genomic Encyclopedia of Archaeal and Bacterial Type Strains, Phase II (KMG-II): from individual species to whole genera.</title>
        <authorList>
            <person name="Goeker M."/>
        </authorList>
    </citation>
    <scope>NUCLEOTIDE SEQUENCE [LARGE SCALE GENOMIC DNA]</scope>
    <source>
        <strain evidence="2 3">DSM 28353</strain>
    </source>
</reference>
<protein>
    <submittedName>
        <fullName evidence="2">Ribosomal-protein-alanine N-acetyltransferase</fullName>
    </submittedName>
</protein>
<dbReference type="SUPFAM" id="SSF55729">
    <property type="entry name" value="Acyl-CoA N-acyltransferases (Nat)"/>
    <property type="match status" value="1"/>
</dbReference>
<evidence type="ECO:0000313" key="3">
    <source>
        <dbReference type="Proteomes" id="UP000295292"/>
    </source>
</evidence>
<dbReference type="GO" id="GO:0005737">
    <property type="term" value="C:cytoplasm"/>
    <property type="evidence" value="ECO:0007669"/>
    <property type="project" value="TreeGrafter"/>
</dbReference>
<proteinExistence type="predicted"/>
<accession>A0A4R6WCM2</accession>
<dbReference type="EMBL" id="SNYV01000014">
    <property type="protein sequence ID" value="TDQ77335.1"/>
    <property type="molecule type" value="Genomic_DNA"/>
</dbReference>
<dbReference type="Proteomes" id="UP000295292">
    <property type="component" value="Unassembled WGS sequence"/>
</dbReference>
<dbReference type="InterPro" id="IPR016181">
    <property type="entry name" value="Acyl_CoA_acyltransferase"/>
</dbReference>
<dbReference type="InterPro" id="IPR000182">
    <property type="entry name" value="GNAT_dom"/>
</dbReference>